<evidence type="ECO:0000256" key="2">
    <source>
        <dbReference type="ARBA" id="ARBA00022840"/>
    </source>
</evidence>
<dbReference type="Pfam" id="PF00493">
    <property type="entry name" value="MCM"/>
    <property type="match status" value="1"/>
</dbReference>
<dbReference type="PANTHER" id="PTHR11630">
    <property type="entry name" value="DNA REPLICATION LICENSING FACTOR MCM FAMILY MEMBER"/>
    <property type="match status" value="1"/>
</dbReference>
<dbReference type="GeneID" id="100632386"/>
<accession>A0AAN0JSE0</accession>
<dbReference type="Proteomes" id="UP000007879">
    <property type="component" value="Unassembled WGS sequence"/>
</dbReference>
<dbReference type="GO" id="GO:0005634">
    <property type="term" value="C:nucleus"/>
    <property type="evidence" value="ECO:0007669"/>
    <property type="project" value="UniProtKB-SubCell"/>
</dbReference>
<keyword evidence="5" id="KW-1185">Reference proteome</keyword>
<dbReference type="InterPro" id="IPR031327">
    <property type="entry name" value="MCM"/>
</dbReference>
<dbReference type="GO" id="GO:0042555">
    <property type="term" value="C:MCM complex"/>
    <property type="evidence" value="ECO:0007669"/>
    <property type="project" value="TreeGrafter"/>
</dbReference>
<evidence type="ECO:0000313" key="5">
    <source>
        <dbReference type="Proteomes" id="UP000007879"/>
    </source>
</evidence>
<dbReference type="SMART" id="SM00350">
    <property type="entry name" value="MCM"/>
    <property type="match status" value="1"/>
</dbReference>
<evidence type="ECO:0000313" key="4">
    <source>
        <dbReference type="EnsemblMetazoa" id="XP_019859736.1"/>
    </source>
</evidence>
<dbReference type="GO" id="GO:0016787">
    <property type="term" value="F:hydrolase activity"/>
    <property type="evidence" value="ECO:0007669"/>
    <property type="project" value="UniProtKB-KW"/>
</dbReference>
<evidence type="ECO:0000259" key="3">
    <source>
        <dbReference type="PROSITE" id="PS50051"/>
    </source>
</evidence>
<dbReference type="SUPFAM" id="SSF50249">
    <property type="entry name" value="Nucleic acid-binding proteins"/>
    <property type="match status" value="1"/>
</dbReference>
<evidence type="ECO:0000256" key="1">
    <source>
        <dbReference type="ARBA" id="ARBA00022741"/>
    </source>
</evidence>
<dbReference type="SUPFAM" id="SSF52540">
    <property type="entry name" value="P-loop containing nucleoside triphosphate hydrolases"/>
    <property type="match status" value="1"/>
</dbReference>
<dbReference type="PANTHER" id="PTHR11630:SF48">
    <property type="entry name" value="DNA HELICASE MCM9"/>
    <property type="match status" value="1"/>
</dbReference>
<proteinExistence type="predicted"/>
<dbReference type="Gene3D" id="2.40.50.140">
    <property type="entry name" value="Nucleic acid-binding proteins"/>
    <property type="match status" value="1"/>
</dbReference>
<dbReference type="GO" id="GO:0005524">
    <property type="term" value="F:ATP binding"/>
    <property type="evidence" value="ECO:0007669"/>
    <property type="project" value="UniProtKB-KW"/>
</dbReference>
<sequence length="205" mass="22937">MVVFLTITFITESSSCHDYQEIRMQEHVQKLGIGYIPRSVWVVLERYLVDSCKAGDDVIVPGIVRQQWKSLNLPVALVVRVCWKWLYMQITLYSRQLVKRRMTSLMKCYKDNPLEGRNVIIASFCPQVFGLYVVKLCICLALVGEVQYVDESGTRVRGDCHLLLVGDPGTGKSQFLKFASNLSPRSVLTTGVGTTSAGLTVAAVK</sequence>
<dbReference type="GO" id="GO:0000724">
    <property type="term" value="P:double-strand break repair via homologous recombination"/>
    <property type="evidence" value="ECO:0007669"/>
    <property type="project" value="TreeGrafter"/>
</dbReference>
<dbReference type="InterPro" id="IPR033762">
    <property type="entry name" value="MCM_OB"/>
</dbReference>
<feature type="domain" description="MCM C-terminal AAA(+) ATPase" evidence="3">
    <location>
        <begin position="116"/>
        <end position="205"/>
    </location>
</feature>
<dbReference type="AlphaFoldDB" id="A0AAN0JSE0"/>
<keyword evidence="2" id="KW-0067">ATP-binding</keyword>
<dbReference type="KEGG" id="aqu:100632386"/>
<dbReference type="Gene3D" id="3.40.50.300">
    <property type="entry name" value="P-loop containing nucleotide triphosphate hydrolases"/>
    <property type="match status" value="1"/>
</dbReference>
<dbReference type="InterPro" id="IPR012340">
    <property type="entry name" value="NA-bd_OB-fold"/>
</dbReference>
<dbReference type="PROSITE" id="PS50051">
    <property type="entry name" value="MCM_2"/>
    <property type="match status" value="1"/>
</dbReference>
<dbReference type="GO" id="GO:0003697">
    <property type="term" value="F:single-stranded DNA binding"/>
    <property type="evidence" value="ECO:0007669"/>
    <property type="project" value="TreeGrafter"/>
</dbReference>
<protein>
    <recommendedName>
        <fullName evidence="3">MCM C-terminal AAA(+) ATPase domain-containing protein</fullName>
    </recommendedName>
</protein>
<dbReference type="Pfam" id="PF17207">
    <property type="entry name" value="MCM_OB"/>
    <property type="match status" value="1"/>
</dbReference>
<dbReference type="GO" id="GO:0017116">
    <property type="term" value="F:single-stranded DNA helicase activity"/>
    <property type="evidence" value="ECO:0007669"/>
    <property type="project" value="TreeGrafter"/>
</dbReference>
<reference evidence="5" key="1">
    <citation type="journal article" date="2010" name="Nature">
        <title>The Amphimedon queenslandica genome and the evolution of animal complexity.</title>
        <authorList>
            <person name="Srivastava M."/>
            <person name="Simakov O."/>
            <person name="Chapman J."/>
            <person name="Fahey B."/>
            <person name="Gauthier M.E."/>
            <person name="Mitros T."/>
            <person name="Richards G.S."/>
            <person name="Conaco C."/>
            <person name="Dacre M."/>
            <person name="Hellsten U."/>
            <person name="Larroux C."/>
            <person name="Putnam N.H."/>
            <person name="Stanke M."/>
            <person name="Adamska M."/>
            <person name="Darling A."/>
            <person name="Degnan S.M."/>
            <person name="Oakley T.H."/>
            <person name="Plachetzki D.C."/>
            <person name="Zhai Y."/>
            <person name="Adamski M."/>
            <person name="Calcino A."/>
            <person name="Cummins S.F."/>
            <person name="Goodstein D.M."/>
            <person name="Harris C."/>
            <person name="Jackson D.J."/>
            <person name="Leys S.P."/>
            <person name="Shu S."/>
            <person name="Woodcroft B.J."/>
            <person name="Vervoort M."/>
            <person name="Kosik K.S."/>
            <person name="Manning G."/>
            <person name="Degnan B.M."/>
            <person name="Rokhsar D.S."/>
        </authorList>
    </citation>
    <scope>NUCLEOTIDE SEQUENCE [LARGE SCALE GENOMIC DNA]</scope>
</reference>
<dbReference type="InterPro" id="IPR027417">
    <property type="entry name" value="P-loop_NTPase"/>
</dbReference>
<dbReference type="RefSeq" id="XP_019859736.1">
    <property type="nucleotide sequence ID" value="XM_020004177.1"/>
</dbReference>
<reference evidence="4" key="2">
    <citation type="submission" date="2024-06" db="UniProtKB">
        <authorList>
            <consortium name="EnsemblMetazoa"/>
        </authorList>
    </citation>
    <scope>IDENTIFICATION</scope>
</reference>
<keyword evidence="1" id="KW-0547">Nucleotide-binding</keyword>
<dbReference type="EnsemblMetazoa" id="XM_020004177.1">
    <property type="protein sequence ID" value="XP_019859736.1"/>
    <property type="gene ID" value="LOC100632386"/>
</dbReference>
<dbReference type="InterPro" id="IPR001208">
    <property type="entry name" value="MCM_dom"/>
</dbReference>
<organism evidence="4 5">
    <name type="scientific">Amphimedon queenslandica</name>
    <name type="common">Sponge</name>
    <dbReference type="NCBI Taxonomy" id="400682"/>
    <lineage>
        <taxon>Eukaryota</taxon>
        <taxon>Metazoa</taxon>
        <taxon>Porifera</taxon>
        <taxon>Demospongiae</taxon>
        <taxon>Heteroscleromorpha</taxon>
        <taxon>Haplosclerida</taxon>
        <taxon>Niphatidae</taxon>
        <taxon>Amphimedon</taxon>
    </lineage>
</organism>
<name>A0AAN0JSE0_AMPQE</name>